<accession>A0A2T4BM02</accession>
<gene>
    <name evidence="3" type="ORF">BBK36DRAFT_1173813</name>
</gene>
<dbReference type="Gene3D" id="3.30.70.100">
    <property type="match status" value="1"/>
</dbReference>
<dbReference type="SUPFAM" id="SSF54909">
    <property type="entry name" value="Dimeric alpha+beta barrel"/>
    <property type="match status" value="1"/>
</dbReference>
<sequence length="130" mass="14382">MAGTFRKVVKATFLVTKKEGLSDEEFRQHYTDIHAPMALGVCKRHGVLDYSIAEKEVARAALGGNANFIDCDAITTFVFPDMQSLIAAFADPEYEARLGPDEATFSDRLKSRFAVSDEFSVLVNGQEQTK</sequence>
<dbReference type="OrthoDB" id="3454835at2759"/>
<protein>
    <recommendedName>
        <fullName evidence="2">EthD domain-containing protein</fullName>
    </recommendedName>
</protein>
<feature type="domain" description="EthD" evidence="2">
    <location>
        <begin position="18"/>
        <end position="108"/>
    </location>
</feature>
<reference evidence="4" key="1">
    <citation type="submission" date="2016-07" db="EMBL/GenBank/DDBJ databases">
        <title>Multiple horizontal gene transfer events from other fungi enriched the ability of initially mycotrophic Trichoderma (Ascomycota) to feed on dead plant biomass.</title>
        <authorList>
            <consortium name="DOE Joint Genome Institute"/>
            <person name="Atanasova L."/>
            <person name="Chenthamara K."/>
            <person name="Zhang J."/>
            <person name="Grujic M."/>
            <person name="Henrissat B."/>
            <person name="Kuo A."/>
            <person name="Aerts A."/>
            <person name="Salamov A."/>
            <person name="Lipzen A."/>
            <person name="Labutti K."/>
            <person name="Barry K."/>
            <person name="Miao Y."/>
            <person name="Rahimi M.J."/>
            <person name="Shen Q."/>
            <person name="Grigoriev I.V."/>
            <person name="Kubicek C.P."/>
            <person name="Druzhinina I.S."/>
        </authorList>
    </citation>
    <scope>NUCLEOTIDE SEQUENCE [LARGE SCALE GENOMIC DNA]</scope>
    <source>
        <strain evidence="4">TUCIM 6016</strain>
    </source>
</reference>
<dbReference type="GO" id="GO:0016491">
    <property type="term" value="F:oxidoreductase activity"/>
    <property type="evidence" value="ECO:0007669"/>
    <property type="project" value="InterPro"/>
</dbReference>
<comment type="similarity">
    <text evidence="1">Belongs to the tpcK family.</text>
</comment>
<evidence type="ECO:0000313" key="4">
    <source>
        <dbReference type="Proteomes" id="UP000241546"/>
    </source>
</evidence>
<name>A0A2T4BM02_9HYPO</name>
<dbReference type="RefSeq" id="XP_024753620.1">
    <property type="nucleotide sequence ID" value="XM_024895885.1"/>
</dbReference>
<dbReference type="AlphaFoldDB" id="A0A2T4BM02"/>
<organism evidence="3 4">
    <name type="scientific">Trichoderma citrinoviride</name>
    <dbReference type="NCBI Taxonomy" id="58853"/>
    <lineage>
        <taxon>Eukaryota</taxon>
        <taxon>Fungi</taxon>
        <taxon>Dikarya</taxon>
        <taxon>Ascomycota</taxon>
        <taxon>Pezizomycotina</taxon>
        <taxon>Sordariomycetes</taxon>
        <taxon>Hypocreomycetidae</taxon>
        <taxon>Hypocreales</taxon>
        <taxon>Hypocreaceae</taxon>
        <taxon>Trichoderma</taxon>
    </lineage>
</organism>
<dbReference type="Proteomes" id="UP000241546">
    <property type="component" value="Unassembled WGS sequence"/>
</dbReference>
<dbReference type="NCBIfam" id="TIGR02118">
    <property type="entry name" value="EthD family reductase"/>
    <property type="match status" value="1"/>
</dbReference>
<proteinExistence type="inferred from homology"/>
<keyword evidence="4" id="KW-1185">Reference proteome</keyword>
<dbReference type="InterPro" id="IPR011008">
    <property type="entry name" value="Dimeric_a/b-barrel"/>
</dbReference>
<dbReference type="EMBL" id="KZ680207">
    <property type="protein sequence ID" value="PTB70300.1"/>
    <property type="molecule type" value="Genomic_DNA"/>
</dbReference>
<evidence type="ECO:0000313" key="3">
    <source>
        <dbReference type="EMBL" id="PTB70300.1"/>
    </source>
</evidence>
<dbReference type="Pfam" id="PF07110">
    <property type="entry name" value="EthD"/>
    <property type="match status" value="1"/>
</dbReference>
<evidence type="ECO:0000256" key="1">
    <source>
        <dbReference type="ARBA" id="ARBA00005986"/>
    </source>
</evidence>
<dbReference type="GeneID" id="36604003"/>
<dbReference type="InterPro" id="IPR009799">
    <property type="entry name" value="EthD_dom"/>
</dbReference>
<evidence type="ECO:0000259" key="2">
    <source>
        <dbReference type="Pfam" id="PF07110"/>
    </source>
</evidence>